<dbReference type="RefSeq" id="WP_109252274.1">
    <property type="nucleotide sequence ID" value="NZ_QEXV01000002.1"/>
</dbReference>
<dbReference type="Proteomes" id="UP000245168">
    <property type="component" value="Unassembled WGS sequence"/>
</dbReference>
<dbReference type="AlphaFoldDB" id="A0A2U2BVA5"/>
<evidence type="ECO:0000313" key="2">
    <source>
        <dbReference type="EMBL" id="PWE17920.1"/>
    </source>
</evidence>
<proteinExistence type="predicted"/>
<dbReference type="SUPFAM" id="SSF53474">
    <property type="entry name" value="alpha/beta-Hydrolases"/>
    <property type="match status" value="1"/>
</dbReference>
<dbReference type="EMBL" id="QEXV01000002">
    <property type="protein sequence ID" value="PWE17920.1"/>
    <property type="molecule type" value="Genomic_DNA"/>
</dbReference>
<sequence>MWLRILGALLLLAVIVVAVLVWLSRPVDDATLEARYFTDEDRYVEAAGFEWRVRESGPADAPALVLIHGFSHSLEAFEPWAERLDNDYRVIRFELPGHGLTDPAPDEAYSNEATVDQVSALLEEIAPEQFFLGGNSLGGLVAWRYAAAHPERVSGLVLVSPGGYSINGVTEEPVAVPPPVAMLLRTAPEPGVRAMTEQLYADPSRLGDADVERIRAMMRGEGAAEALIARLEVFTLPDPEPVLSEIETPTLILWGEQDAMVPVEHGARFEAAMPNAELVVFDDAGHVAMEERPDATAARVREFLEAASAGD</sequence>
<protein>
    <submittedName>
        <fullName evidence="2">Alpha/beta hydrolase</fullName>
    </submittedName>
</protein>
<comment type="caution">
    <text evidence="2">The sequence shown here is derived from an EMBL/GenBank/DDBJ whole genome shotgun (WGS) entry which is preliminary data.</text>
</comment>
<dbReference type="PANTHER" id="PTHR46438">
    <property type="entry name" value="ALPHA/BETA-HYDROLASES SUPERFAMILY PROTEIN"/>
    <property type="match status" value="1"/>
</dbReference>
<accession>A0A2U2BVA5</accession>
<dbReference type="InterPro" id="IPR000639">
    <property type="entry name" value="Epox_hydrolase-like"/>
</dbReference>
<dbReference type="OrthoDB" id="9785847at2"/>
<dbReference type="InterPro" id="IPR029058">
    <property type="entry name" value="AB_hydrolase_fold"/>
</dbReference>
<dbReference type="InterPro" id="IPR000073">
    <property type="entry name" value="AB_hydrolase_1"/>
</dbReference>
<feature type="domain" description="AB hydrolase-1" evidence="1">
    <location>
        <begin position="62"/>
        <end position="293"/>
    </location>
</feature>
<evidence type="ECO:0000259" key="1">
    <source>
        <dbReference type="Pfam" id="PF00561"/>
    </source>
</evidence>
<dbReference type="Pfam" id="PF00561">
    <property type="entry name" value="Abhydrolase_1"/>
    <property type="match status" value="1"/>
</dbReference>
<organism evidence="2 3">
    <name type="scientific">Marinicauda salina</name>
    <dbReference type="NCBI Taxonomy" id="2135793"/>
    <lineage>
        <taxon>Bacteria</taxon>
        <taxon>Pseudomonadati</taxon>
        <taxon>Pseudomonadota</taxon>
        <taxon>Alphaproteobacteria</taxon>
        <taxon>Maricaulales</taxon>
        <taxon>Maricaulaceae</taxon>
        <taxon>Marinicauda</taxon>
    </lineage>
</organism>
<evidence type="ECO:0000313" key="3">
    <source>
        <dbReference type="Proteomes" id="UP000245168"/>
    </source>
</evidence>
<dbReference type="GO" id="GO:0016787">
    <property type="term" value="F:hydrolase activity"/>
    <property type="evidence" value="ECO:0007669"/>
    <property type="project" value="UniProtKB-KW"/>
</dbReference>
<name>A0A2U2BVA5_9PROT</name>
<dbReference type="PRINTS" id="PR00111">
    <property type="entry name" value="ABHYDROLASE"/>
</dbReference>
<dbReference type="PANTHER" id="PTHR46438:SF11">
    <property type="entry name" value="LIPASE-RELATED"/>
    <property type="match status" value="1"/>
</dbReference>
<keyword evidence="3" id="KW-1185">Reference proteome</keyword>
<dbReference type="Gene3D" id="3.40.50.1820">
    <property type="entry name" value="alpha/beta hydrolase"/>
    <property type="match status" value="1"/>
</dbReference>
<keyword evidence="2" id="KW-0378">Hydrolase</keyword>
<gene>
    <name evidence="2" type="ORF">DDZ18_04925</name>
</gene>
<dbReference type="PRINTS" id="PR00412">
    <property type="entry name" value="EPOXHYDRLASE"/>
</dbReference>
<reference evidence="3" key="1">
    <citation type="submission" date="2018-05" db="EMBL/GenBank/DDBJ databases">
        <authorList>
            <person name="Liu B.-T."/>
        </authorList>
    </citation>
    <scope>NUCLEOTIDE SEQUENCE [LARGE SCALE GENOMIC DNA]</scope>
    <source>
        <strain evidence="3">WD6-1</strain>
    </source>
</reference>